<name>A0ABT7VKF5_9LACO</name>
<dbReference type="Proteomes" id="UP001529423">
    <property type="component" value="Unassembled WGS sequence"/>
</dbReference>
<protein>
    <submittedName>
        <fullName evidence="8">Lipopolysaccharide assembly protein LapA domain-containing protein</fullName>
    </submittedName>
</protein>
<evidence type="ECO:0000259" key="7">
    <source>
        <dbReference type="Pfam" id="PF06305"/>
    </source>
</evidence>
<evidence type="ECO:0000256" key="3">
    <source>
        <dbReference type="ARBA" id="ARBA00022989"/>
    </source>
</evidence>
<gene>
    <name evidence="8" type="ORF">QUW46_01290</name>
</gene>
<dbReference type="PANTHER" id="PTHR41335:SF1">
    <property type="entry name" value="MEMBRANE PROTEIN"/>
    <property type="match status" value="1"/>
</dbReference>
<proteinExistence type="predicted"/>
<keyword evidence="1" id="KW-1003">Cell membrane</keyword>
<reference evidence="8 9" key="3">
    <citation type="submission" date="2023-06" db="EMBL/GenBank/DDBJ databases">
        <authorList>
            <person name="Zeman M."/>
            <person name="Kubasova T."/>
            <person name="Jahodarova E."/>
            <person name="Nykrynova M."/>
            <person name="Rychlik I."/>
        </authorList>
    </citation>
    <scope>NUCLEOTIDE SEQUENCE [LARGE SCALE GENOMIC DNA]</scope>
    <source>
        <strain evidence="8 9">105_WCHN</strain>
    </source>
</reference>
<evidence type="ECO:0000313" key="8">
    <source>
        <dbReference type="EMBL" id="MDM8333222.1"/>
    </source>
</evidence>
<reference evidence="8 9" key="2">
    <citation type="submission" date="2023-06" db="EMBL/GenBank/DDBJ databases">
        <title>Identification and characterization of horizontal gene transfer across gut microbiota members of farm animals based on homology search.</title>
        <authorList>
            <person name="Schwarzerova J."/>
            <person name="Nykrynova M."/>
            <person name="Jureckova K."/>
            <person name="Cejkova D."/>
            <person name="Rychlik I."/>
        </authorList>
    </citation>
    <scope>NUCLEOTIDE SEQUENCE [LARGE SCALE GENOMIC DNA]</scope>
    <source>
        <strain evidence="8 9">105_WCHN</strain>
    </source>
</reference>
<evidence type="ECO:0000256" key="4">
    <source>
        <dbReference type="ARBA" id="ARBA00023136"/>
    </source>
</evidence>
<dbReference type="RefSeq" id="WP_289558880.1">
    <property type="nucleotide sequence ID" value="NZ_JAUDEO010000004.1"/>
</dbReference>
<reference evidence="9" key="1">
    <citation type="submission" date="2023-06" db="EMBL/GenBank/DDBJ databases">
        <title>Identification and characterization of horizontal gene transfer across gut microbiota members of farm animals based on homology search.</title>
        <authorList>
            <person name="Zeman M."/>
            <person name="Kubasova T."/>
            <person name="Jahodarova E."/>
            <person name="Nykrynova M."/>
            <person name="Rychlik I."/>
        </authorList>
    </citation>
    <scope>NUCLEOTIDE SEQUENCE [LARGE SCALE GENOMIC DNA]</scope>
    <source>
        <strain evidence="9">105_WCHN</strain>
    </source>
</reference>
<keyword evidence="4 6" id="KW-0472">Membrane</keyword>
<keyword evidence="9" id="KW-1185">Reference proteome</keyword>
<dbReference type="PANTHER" id="PTHR41335">
    <property type="entry name" value="MEMBRANE PROTEIN-RELATED"/>
    <property type="match status" value="1"/>
</dbReference>
<comment type="caution">
    <text evidence="8">The sequence shown here is derived from an EMBL/GenBank/DDBJ whole genome shotgun (WGS) entry which is preliminary data.</text>
</comment>
<evidence type="ECO:0000256" key="1">
    <source>
        <dbReference type="ARBA" id="ARBA00022475"/>
    </source>
</evidence>
<feature type="transmembrane region" description="Helical" evidence="6">
    <location>
        <begin position="7"/>
        <end position="28"/>
    </location>
</feature>
<sequence length="123" mass="13541">MKKQSTTIISIILIILVAIFAIANTAAVEVNLLVTKFRSPLIILILICLLIGALIIYLFSLSTHLKQDKELKALRQSKTNPKQLAKLERQNKELLKENAALKEANARLAKAAGQAGSDREHGE</sequence>
<feature type="coiled-coil region" evidence="5">
    <location>
        <begin position="84"/>
        <end position="114"/>
    </location>
</feature>
<evidence type="ECO:0000256" key="2">
    <source>
        <dbReference type="ARBA" id="ARBA00022692"/>
    </source>
</evidence>
<organism evidence="8 9">
    <name type="scientific">Limosilactobacillus panis</name>
    <dbReference type="NCBI Taxonomy" id="47493"/>
    <lineage>
        <taxon>Bacteria</taxon>
        <taxon>Bacillati</taxon>
        <taxon>Bacillota</taxon>
        <taxon>Bacilli</taxon>
        <taxon>Lactobacillales</taxon>
        <taxon>Lactobacillaceae</taxon>
        <taxon>Limosilactobacillus</taxon>
    </lineage>
</organism>
<feature type="domain" description="Lipopolysaccharide assembly protein A" evidence="7">
    <location>
        <begin position="24"/>
        <end position="91"/>
    </location>
</feature>
<keyword evidence="5" id="KW-0175">Coiled coil</keyword>
<evidence type="ECO:0000256" key="6">
    <source>
        <dbReference type="SAM" id="Phobius"/>
    </source>
</evidence>
<accession>A0ABT7VKF5</accession>
<keyword evidence="2 6" id="KW-0812">Transmembrane</keyword>
<evidence type="ECO:0000256" key="5">
    <source>
        <dbReference type="SAM" id="Coils"/>
    </source>
</evidence>
<dbReference type="EMBL" id="JAUDEO010000004">
    <property type="protein sequence ID" value="MDM8333222.1"/>
    <property type="molecule type" value="Genomic_DNA"/>
</dbReference>
<dbReference type="Pfam" id="PF06305">
    <property type="entry name" value="LapA_dom"/>
    <property type="match status" value="1"/>
</dbReference>
<dbReference type="InterPro" id="IPR010445">
    <property type="entry name" value="LapA_dom"/>
</dbReference>
<feature type="transmembrane region" description="Helical" evidence="6">
    <location>
        <begin position="40"/>
        <end position="59"/>
    </location>
</feature>
<keyword evidence="3 6" id="KW-1133">Transmembrane helix</keyword>
<evidence type="ECO:0000313" key="9">
    <source>
        <dbReference type="Proteomes" id="UP001529423"/>
    </source>
</evidence>